<dbReference type="InterPro" id="IPR025979">
    <property type="entry name" value="ChrR-like_cupin_dom"/>
</dbReference>
<organism evidence="2 3">
    <name type="scientific">Kaistia terrae</name>
    <dbReference type="NCBI Taxonomy" id="537017"/>
    <lineage>
        <taxon>Bacteria</taxon>
        <taxon>Pseudomonadati</taxon>
        <taxon>Pseudomonadota</taxon>
        <taxon>Alphaproteobacteria</taxon>
        <taxon>Hyphomicrobiales</taxon>
        <taxon>Kaistiaceae</taxon>
        <taxon>Kaistia</taxon>
    </lineage>
</organism>
<dbReference type="CDD" id="cd20301">
    <property type="entry name" value="cupin_ChrR"/>
    <property type="match status" value="1"/>
</dbReference>
<evidence type="ECO:0000313" key="3">
    <source>
        <dbReference type="Proteomes" id="UP001596150"/>
    </source>
</evidence>
<dbReference type="NCBIfam" id="TIGR02451">
    <property type="entry name" value="anti_sig_ChrR"/>
    <property type="match status" value="1"/>
</dbReference>
<dbReference type="InterPro" id="IPR012807">
    <property type="entry name" value="Anti-sigma_ChrR"/>
</dbReference>
<evidence type="ECO:0000259" key="1">
    <source>
        <dbReference type="Pfam" id="PF12973"/>
    </source>
</evidence>
<dbReference type="InterPro" id="IPR041916">
    <property type="entry name" value="Anti_sigma_zinc_sf"/>
</dbReference>
<accession>A0ABW0PVP5</accession>
<dbReference type="EMBL" id="JBHSML010000003">
    <property type="protein sequence ID" value="MFC5516543.1"/>
    <property type="molecule type" value="Genomic_DNA"/>
</dbReference>
<sequence>MTIRHHLSDDLLVSYAAGSLAEGWSLAVATHLALCPACRKRLALAEGIGGELLEATEVSPETDSSWEAMRRRIAQSPPRPVETPRGAPVARRYDGLPEPLRSYVGGDIETLRWRSLGRGASQIRIQTADTETQVRLLRIPAGKPVPEHSHGGRELTLVLSGSFADGKDLFARGDIEDADASLTHTPTATPGEDCICLAVTDAPLRFRSWFVRAIQPILGI</sequence>
<dbReference type="InterPro" id="IPR014710">
    <property type="entry name" value="RmlC-like_jellyroll"/>
</dbReference>
<dbReference type="Gene3D" id="1.10.10.1320">
    <property type="entry name" value="Anti-sigma factor, zinc-finger domain"/>
    <property type="match status" value="1"/>
</dbReference>
<dbReference type="SUPFAM" id="SSF51182">
    <property type="entry name" value="RmlC-like cupins"/>
    <property type="match status" value="1"/>
</dbReference>
<comment type="caution">
    <text evidence="2">The sequence shown here is derived from an EMBL/GenBank/DDBJ whole genome shotgun (WGS) entry which is preliminary data.</text>
</comment>
<dbReference type="Pfam" id="PF12973">
    <property type="entry name" value="Cupin_7"/>
    <property type="match status" value="1"/>
</dbReference>
<protein>
    <submittedName>
        <fullName evidence="2">ChrR family anti-sigma-E factor</fullName>
    </submittedName>
</protein>
<dbReference type="Gene3D" id="2.60.120.10">
    <property type="entry name" value="Jelly Rolls"/>
    <property type="match status" value="1"/>
</dbReference>
<proteinExistence type="predicted"/>
<dbReference type="InterPro" id="IPR011051">
    <property type="entry name" value="RmlC_Cupin_sf"/>
</dbReference>
<keyword evidence="3" id="KW-1185">Reference proteome</keyword>
<reference evidence="3" key="1">
    <citation type="journal article" date="2019" name="Int. J. Syst. Evol. Microbiol.">
        <title>The Global Catalogue of Microorganisms (GCM) 10K type strain sequencing project: providing services to taxonomists for standard genome sequencing and annotation.</title>
        <authorList>
            <consortium name="The Broad Institute Genomics Platform"/>
            <consortium name="The Broad Institute Genome Sequencing Center for Infectious Disease"/>
            <person name="Wu L."/>
            <person name="Ma J."/>
        </authorList>
    </citation>
    <scope>NUCLEOTIDE SEQUENCE [LARGE SCALE GENOMIC DNA]</scope>
    <source>
        <strain evidence="3">KACC 12633</strain>
    </source>
</reference>
<gene>
    <name evidence="2" type="ORF">ACFPP9_12240</name>
</gene>
<dbReference type="RefSeq" id="WP_266344209.1">
    <property type="nucleotide sequence ID" value="NZ_JAPKNH010000004.1"/>
</dbReference>
<feature type="domain" description="ChrR-like cupin" evidence="1">
    <location>
        <begin position="107"/>
        <end position="199"/>
    </location>
</feature>
<dbReference type="Proteomes" id="UP001596150">
    <property type="component" value="Unassembled WGS sequence"/>
</dbReference>
<name>A0ABW0PVP5_9HYPH</name>
<evidence type="ECO:0000313" key="2">
    <source>
        <dbReference type="EMBL" id="MFC5516543.1"/>
    </source>
</evidence>